<keyword evidence="4" id="KW-1185">Reference proteome</keyword>
<dbReference type="CDD" id="cd06257">
    <property type="entry name" value="DnaJ"/>
    <property type="match status" value="1"/>
</dbReference>
<dbReference type="Pfam" id="PF00226">
    <property type="entry name" value="DnaJ"/>
    <property type="match status" value="1"/>
</dbReference>
<reference evidence="3 4" key="1">
    <citation type="journal article" date="2021" name="Sci. Rep.">
        <title>Genome sequencing of the multicellular alga Astrephomene provides insights into convergent evolution of germ-soma differentiation.</title>
        <authorList>
            <person name="Yamashita S."/>
            <person name="Yamamoto K."/>
            <person name="Matsuzaki R."/>
            <person name="Suzuki S."/>
            <person name="Yamaguchi H."/>
            <person name="Hirooka S."/>
            <person name="Minakuchi Y."/>
            <person name="Miyagishima S."/>
            <person name="Kawachi M."/>
            <person name="Toyoda A."/>
            <person name="Nozaki H."/>
        </authorList>
    </citation>
    <scope>NUCLEOTIDE SEQUENCE [LARGE SCALE GENOMIC DNA]</scope>
    <source>
        <strain evidence="3 4">NIES-4017</strain>
    </source>
</reference>
<evidence type="ECO:0000313" key="3">
    <source>
        <dbReference type="EMBL" id="GFR50262.1"/>
    </source>
</evidence>
<dbReference type="InterPro" id="IPR001623">
    <property type="entry name" value="DnaJ_domain"/>
</dbReference>
<name>A0AAD3E0K6_9CHLO</name>
<organism evidence="3 4">
    <name type="scientific">Astrephomene gubernaculifera</name>
    <dbReference type="NCBI Taxonomy" id="47775"/>
    <lineage>
        <taxon>Eukaryota</taxon>
        <taxon>Viridiplantae</taxon>
        <taxon>Chlorophyta</taxon>
        <taxon>core chlorophytes</taxon>
        <taxon>Chlorophyceae</taxon>
        <taxon>CS clade</taxon>
        <taxon>Chlamydomonadales</taxon>
        <taxon>Astrephomenaceae</taxon>
        <taxon>Astrephomene</taxon>
    </lineage>
</organism>
<proteinExistence type="predicted"/>
<dbReference type="PRINTS" id="PR00625">
    <property type="entry name" value="JDOMAIN"/>
</dbReference>
<feature type="compositionally biased region" description="Polar residues" evidence="1">
    <location>
        <begin position="96"/>
        <end position="114"/>
    </location>
</feature>
<evidence type="ECO:0000256" key="1">
    <source>
        <dbReference type="SAM" id="MobiDB-lite"/>
    </source>
</evidence>
<gene>
    <name evidence="3" type="ORF">Agub_g12449</name>
</gene>
<accession>A0AAD3E0K6</accession>
<dbReference type="PROSITE" id="PS50076">
    <property type="entry name" value="DNAJ_2"/>
    <property type="match status" value="1"/>
</dbReference>
<dbReference type="SMART" id="SM00271">
    <property type="entry name" value="DnaJ"/>
    <property type="match status" value="1"/>
</dbReference>
<dbReference type="InterPro" id="IPR018253">
    <property type="entry name" value="DnaJ_domain_CS"/>
</dbReference>
<dbReference type="Proteomes" id="UP001054857">
    <property type="component" value="Unassembled WGS sequence"/>
</dbReference>
<dbReference type="EMBL" id="BMAR01000036">
    <property type="protein sequence ID" value="GFR50262.1"/>
    <property type="molecule type" value="Genomic_DNA"/>
</dbReference>
<dbReference type="InterPro" id="IPR036869">
    <property type="entry name" value="J_dom_sf"/>
</dbReference>
<feature type="non-terminal residue" evidence="3">
    <location>
        <position position="1"/>
    </location>
</feature>
<feature type="region of interest" description="Disordered" evidence="1">
    <location>
        <begin position="64"/>
        <end position="114"/>
    </location>
</feature>
<protein>
    <recommendedName>
        <fullName evidence="2">J domain-containing protein</fullName>
    </recommendedName>
</protein>
<evidence type="ECO:0000259" key="2">
    <source>
        <dbReference type="PROSITE" id="PS50076"/>
    </source>
</evidence>
<comment type="caution">
    <text evidence="3">The sequence shown here is derived from an EMBL/GenBank/DDBJ whole genome shotgun (WGS) entry which is preliminary data.</text>
</comment>
<evidence type="ECO:0000313" key="4">
    <source>
        <dbReference type="Proteomes" id="UP001054857"/>
    </source>
</evidence>
<feature type="compositionally biased region" description="Gly residues" evidence="1">
    <location>
        <begin position="78"/>
        <end position="95"/>
    </location>
</feature>
<sequence length="114" mass="12336">MGDYYRVLGVNPGASQDEIKVAFRKLALLHHPDRHAGATEAKQAESASKFKAITEAYDVLTDDRKRTQYEASVRSRSSGGGGGGSSSSSAGGGQWYGSQHNVNTDWTRSSYKHE</sequence>
<dbReference type="AlphaFoldDB" id="A0AAD3E0K6"/>
<dbReference type="SUPFAM" id="SSF46565">
    <property type="entry name" value="Chaperone J-domain"/>
    <property type="match status" value="1"/>
</dbReference>
<dbReference type="InterPro" id="IPR050817">
    <property type="entry name" value="DjlA_DnaK_co-chaperone"/>
</dbReference>
<dbReference type="PROSITE" id="PS00636">
    <property type="entry name" value="DNAJ_1"/>
    <property type="match status" value="1"/>
</dbReference>
<feature type="domain" description="J" evidence="2">
    <location>
        <begin position="3"/>
        <end position="73"/>
    </location>
</feature>
<dbReference type="PANTHER" id="PTHR24074">
    <property type="entry name" value="CO-CHAPERONE PROTEIN DJLA"/>
    <property type="match status" value="1"/>
</dbReference>
<dbReference type="Gene3D" id="1.10.287.110">
    <property type="entry name" value="DnaJ domain"/>
    <property type="match status" value="1"/>
</dbReference>